<keyword evidence="2" id="KW-0732">Signal</keyword>
<dbReference type="AlphaFoldDB" id="A0A0G4GLB2"/>
<feature type="region of interest" description="Disordered" evidence="1">
    <location>
        <begin position="72"/>
        <end position="143"/>
    </location>
</feature>
<dbReference type="Gene3D" id="1.20.58.2220">
    <property type="entry name" value="Formin, FH2 domain"/>
    <property type="match status" value="1"/>
</dbReference>
<feature type="compositionally biased region" description="Low complexity" evidence="1">
    <location>
        <begin position="117"/>
        <end position="130"/>
    </location>
</feature>
<dbReference type="PhylomeDB" id="A0A0G4GLB2"/>
<name>A0A0G4GLB2_9ALVE</name>
<evidence type="ECO:0000256" key="2">
    <source>
        <dbReference type="SAM" id="SignalP"/>
    </source>
</evidence>
<organism evidence="4">
    <name type="scientific">Chromera velia CCMP2878</name>
    <dbReference type="NCBI Taxonomy" id="1169474"/>
    <lineage>
        <taxon>Eukaryota</taxon>
        <taxon>Sar</taxon>
        <taxon>Alveolata</taxon>
        <taxon>Colpodellida</taxon>
        <taxon>Chromeraceae</taxon>
        <taxon>Chromera</taxon>
    </lineage>
</organism>
<evidence type="ECO:0000259" key="3">
    <source>
        <dbReference type="Pfam" id="PF02181"/>
    </source>
</evidence>
<dbReference type="VEuPathDB" id="CryptoDB:Cvel_689"/>
<sequence length="637" mass="70802">MRIVLFPCFVSVCLATSRAPGIVAGRDASPPSFGEQNWNTVRQTQGGEVQGAESFLKRLSLGLGDIKAAAEARQAKQRKTVKLAAPIKPHTPRPPSSPPPKNRSPRRHHRRHHHQESSQTNKSSTSSTSSGAPGTPYAELPPRLRGFLDNEIRIKKNNNSAAIMRMAKIVHKADYDLVQDTPAMKNTMAFWIAHMKEPEYTETGKHAGSDLMCKAKDCDSSLCGGLLTKPFHLDNRIEEKWEPSTYEGTVWSKLDCFDEGELLDDNPLIEGFNEWFSLKQASKSSEKKTTASSGPTEVMKKFYVLKNDKARFNISILLSKHLAPGLWPCLTAALAGVGSRCPADDDLEEGHYRAIVEIAEWARKEGGSSPTPQENANKLKAALASGEVSEEQIERMDLFFATVFFDIPDAQQRAAVLEEGFKIDEQAEILKDGFTIFKKGVRETQESASLEDWLRVIMASVNRINSHKKQKDLRKVLPLSTLQKTAEFRGVGKHASVSQKKTLLDFLVNEIKTQGASAEGDRRTRLEAMLNLHKSMPHLQAVASLSLQTLSKTLSTWKQKLEIAECLGLNGLPHIQKIVRKWRGLVSSVEKLEGPCQQEQTRAYKNFGVHGDPKLETPLFLGLLSFTEDVRHIAARG</sequence>
<evidence type="ECO:0000256" key="1">
    <source>
        <dbReference type="SAM" id="MobiDB-lite"/>
    </source>
</evidence>
<gene>
    <name evidence="4" type="ORF">Cvel_689</name>
</gene>
<dbReference type="Pfam" id="PF02181">
    <property type="entry name" value="FH2"/>
    <property type="match status" value="1"/>
</dbReference>
<proteinExistence type="predicted"/>
<dbReference type="InterPro" id="IPR042201">
    <property type="entry name" value="FH2_Formin_sf"/>
</dbReference>
<protein>
    <recommendedName>
        <fullName evidence="3">FH2 domain-containing protein</fullName>
    </recommendedName>
</protein>
<evidence type="ECO:0000313" key="4">
    <source>
        <dbReference type="EMBL" id="CEM30894.1"/>
    </source>
</evidence>
<feature type="domain" description="FH2" evidence="3">
    <location>
        <begin position="378"/>
        <end position="564"/>
    </location>
</feature>
<dbReference type="SUPFAM" id="SSF101447">
    <property type="entry name" value="Formin homology 2 domain (FH2 domain)"/>
    <property type="match status" value="1"/>
</dbReference>
<feature type="chain" id="PRO_5012339287" description="FH2 domain-containing protein" evidence="2">
    <location>
        <begin position="16"/>
        <end position="637"/>
    </location>
</feature>
<dbReference type="EMBL" id="CDMZ01001326">
    <property type="protein sequence ID" value="CEM30894.1"/>
    <property type="molecule type" value="Genomic_DNA"/>
</dbReference>
<feature type="compositionally biased region" description="Basic residues" evidence="1">
    <location>
        <begin position="103"/>
        <end position="114"/>
    </location>
</feature>
<feature type="compositionally biased region" description="Pro residues" evidence="1">
    <location>
        <begin position="92"/>
        <end position="102"/>
    </location>
</feature>
<feature type="signal peptide" evidence="2">
    <location>
        <begin position="1"/>
        <end position="15"/>
    </location>
</feature>
<accession>A0A0G4GLB2</accession>
<dbReference type="InterPro" id="IPR015425">
    <property type="entry name" value="FH2_Formin"/>
</dbReference>
<reference evidence="4" key="1">
    <citation type="submission" date="2014-11" db="EMBL/GenBank/DDBJ databases">
        <authorList>
            <person name="Otto D Thomas"/>
            <person name="Naeem Raeece"/>
        </authorList>
    </citation>
    <scope>NUCLEOTIDE SEQUENCE</scope>
</reference>